<dbReference type="RefSeq" id="WP_039098014.1">
    <property type="nucleotide sequence ID" value="NZ_JTDN01000005.1"/>
</dbReference>
<evidence type="ECO:0000313" key="2">
    <source>
        <dbReference type="EMBL" id="KHL24125.1"/>
    </source>
</evidence>
<reference evidence="2 3" key="1">
    <citation type="submission" date="2014-11" db="EMBL/GenBank/DDBJ databases">
        <title>Draft genome sequence of Kirrobacter mercurialis.</title>
        <authorList>
            <person name="Coil D.A."/>
            <person name="Eisen J.A."/>
        </authorList>
    </citation>
    <scope>NUCLEOTIDE SEQUENCE [LARGE SCALE GENOMIC DNA]</scope>
    <source>
        <strain evidence="2 3">Coronado</strain>
    </source>
</reference>
<dbReference type="AlphaFoldDB" id="A0A0B2BRF9"/>
<proteinExistence type="predicted"/>
<keyword evidence="3" id="KW-1185">Reference proteome</keyword>
<accession>A0A0B2BRF9</accession>
<sequence>MTDPADLPMTAKPPLAARFAFAAAREPNLTMLLSTSLLLGCCLGSPVLLAALGEREAARFVLIAAGLATFAWFVVGLLFITPIGRTLASPGHIAAALHAATAQERPHLLRQIEERVGNIYRTDPLTIDELTRLFGSVRQDHGEQARRRVDREDRIRRAQQDYVAGLMAPETGREAPQEPR</sequence>
<evidence type="ECO:0000256" key="1">
    <source>
        <dbReference type="SAM" id="Phobius"/>
    </source>
</evidence>
<organism evidence="2 3">
    <name type="scientific">Croceibacterium mercuriale</name>
    <dbReference type="NCBI Taxonomy" id="1572751"/>
    <lineage>
        <taxon>Bacteria</taxon>
        <taxon>Pseudomonadati</taxon>
        <taxon>Pseudomonadota</taxon>
        <taxon>Alphaproteobacteria</taxon>
        <taxon>Sphingomonadales</taxon>
        <taxon>Erythrobacteraceae</taxon>
        <taxon>Croceibacterium</taxon>
    </lineage>
</organism>
<protein>
    <submittedName>
        <fullName evidence="2">Uncharacterized protein</fullName>
    </submittedName>
</protein>
<comment type="caution">
    <text evidence="2">The sequence shown here is derived from an EMBL/GenBank/DDBJ whole genome shotgun (WGS) entry which is preliminary data.</text>
</comment>
<keyword evidence="1" id="KW-0472">Membrane</keyword>
<name>A0A0B2BRF9_9SPHN</name>
<keyword evidence="1" id="KW-0812">Transmembrane</keyword>
<dbReference type="STRING" id="1572751.PK98_15695"/>
<gene>
    <name evidence="2" type="ORF">PK98_15695</name>
</gene>
<dbReference type="Proteomes" id="UP000030988">
    <property type="component" value="Unassembled WGS sequence"/>
</dbReference>
<keyword evidence="1" id="KW-1133">Transmembrane helix</keyword>
<dbReference type="EMBL" id="JTDN01000005">
    <property type="protein sequence ID" value="KHL24125.1"/>
    <property type="molecule type" value="Genomic_DNA"/>
</dbReference>
<feature type="transmembrane region" description="Helical" evidence="1">
    <location>
        <begin position="60"/>
        <end position="80"/>
    </location>
</feature>
<evidence type="ECO:0000313" key="3">
    <source>
        <dbReference type="Proteomes" id="UP000030988"/>
    </source>
</evidence>
<feature type="transmembrane region" description="Helical" evidence="1">
    <location>
        <begin position="31"/>
        <end position="53"/>
    </location>
</feature>